<gene>
    <name evidence="3" type="ORF">IWT126_00418</name>
</gene>
<dbReference type="STRING" id="1302250.GCA_001313225_01590"/>
<evidence type="ECO:0000313" key="4">
    <source>
        <dbReference type="Proteomes" id="UP000198402"/>
    </source>
</evidence>
<keyword evidence="4" id="KW-1185">Reference proteome</keyword>
<feature type="domain" description="DUF5776" evidence="2">
    <location>
        <begin position="499"/>
        <end position="562"/>
    </location>
</feature>
<dbReference type="OrthoDB" id="2328848at2"/>
<dbReference type="InterPro" id="IPR044081">
    <property type="entry name" value="DUF5776"/>
</dbReference>
<dbReference type="Pfam" id="PF19087">
    <property type="entry name" value="DUF5776"/>
    <property type="match status" value="2"/>
</dbReference>
<evidence type="ECO:0000259" key="2">
    <source>
        <dbReference type="Pfam" id="PF19087"/>
    </source>
</evidence>
<dbReference type="EMBL" id="BCMG01000002">
    <property type="protein sequence ID" value="GAX00403.1"/>
    <property type="molecule type" value="Genomic_DNA"/>
</dbReference>
<dbReference type="AlphaFoldDB" id="A0A1Z5IFB4"/>
<evidence type="ECO:0000313" key="3">
    <source>
        <dbReference type="EMBL" id="GAX00403.1"/>
    </source>
</evidence>
<dbReference type="Proteomes" id="UP000198402">
    <property type="component" value="Unassembled WGS sequence"/>
</dbReference>
<feature type="compositionally biased region" description="Pro residues" evidence="1">
    <location>
        <begin position="409"/>
        <end position="419"/>
    </location>
</feature>
<dbReference type="InterPro" id="IPR053139">
    <property type="entry name" value="Surface_bspA-like"/>
</dbReference>
<dbReference type="RefSeq" id="WP_089136168.1">
    <property type="nucleotide sequence ID" value="NZ_BCMG01000002.1"/>
</dbReference>
<dbReference type="PANTHER" id="PTHR45661:SF3">
    <property type="entry name" value="IG-LIKE DOMAIN-CONTAINING PROTEIN"/>
    <property type="match status" value="1"/>
</dbReference>
<feature type="region of interest" description="Disordered" evidence="1">
    <location>
        <begin position="376"/>
        <end position="425"/>
    </location>
</feature>
<evidence type="ECO:0000256" key="1">
    <source>
        <dbReference type="SAM" id="MobiDB-lite"/>
    </source>
</evidence>
<reference evidence="3 4" key="1">
    <citation type="submission" date="2015-11" db="EMBL/GenBank/DDBJ databases">
        <title>Draft genome sequences of new species of the genus Lactobacillus isolated from orchardgrass silage.</title>
        <authorList>
            <person name="Tohno M."/>
            <person name="Tanizawa Y."/>
            <person name="Arita M."/>
        </authorList>
    </citation>
    <scope>NUCLEOTIDE SEQUENCE [LARGE SCALE GENOMIC DNA]</scope>
    <source>
        <strain evidence="3 4">IWT126</strain>
    </source>
</reference>
<dbReference type="PANTHER" id="PTHR45661">
    <property type="entry name" value="SURFACE ANTIGEN"/>
    <property type="match status" value="1"/>
</dbReference>
<dbReference type="InterPro" id="IPR026906">
    <property type="entry name" value="LRR_5"/>
</dbReference>
<protein>
    <recommendedName>
        <fullName evidence="2">DUF5776 domain-containing protein</fullName>
    </recommendedName>
</protein>
<dbReference type="Pfam" id="PF13306">
    <property type="entry name" value="LRR_5"/>
    <property type="match status" value="1"/>
</dbReference>
<feature type="compositionally biased region" description="Low complexity" evidence="1">
    <location>
        <begin position="396"/>
        <end position="405"/>
    </location>
</feature>
<name>A0A1Z5IFB4_9LACO</name>
<proteinExistence type="predicted"/>
<organism evidence="3 4">
    <name type="scientific">Secundilactobacillus silagei JCM 19001</name>
    <dbReference type="NCBI Taxonomy" id="1302250"/>
    <lineage>
        <taxon>Bacteria</taxon>
        <taxon>Bacillati</taxon>
        <taxon>Bacillota</taxon>
        <taxon>Bacilli</taxon>
        <taxon>Lactobacillales</taxon>
        <taxon>Lactobacillaceae</taxon>
        <taxon>Secundilactobacillus</taxon>
    </lineage>
</organism>
<sequence length="568" mass="62659">MKRSKSFGSALAIGMLFSTGVGSLSLVVQHIPGITVTAKAETGTETPEPEKQTGQTVILKSEQITLDEFGRIQSVEWGNQEKKELLAGGILKIPETGSDGTPIMGINNSGVFSTTRLGDYSNDNKGITNVIFEKPENIEYIGKSAFKGNQLTSITLPNVKTIRNSAFKDNQLTSVTLPNVETIEDSAFYGNQLNNVTLPNVKTIGYSAFYGNQLTSITLPNVKRIENYAFKLNKIKTVTVNNGTPYNSNEPEGSLQNPHIGNETFSRQNWKTLILPYRSSITYQQLARELGLAFQVNNRNYLDEAYFKGTAASSVDFDDNISYFNDKEMLTVDSKEGGSTVPSFTLSDKNLKKDSAPLLNGYFSLAVNSEDGSNVIPPVVPPVKPDNGNGNGNGSGNNNNGNSNETKPEPQPTPQPQPQPDKQATYPHSVYAKRSMRLHKNVSLTNPIKSYKKQARAKAASFKIQGVAYDKNGNKRYKVKGGYITANSKYVADSHFRSNKVKRVRVIGNKVNSYKDVNLSSNKKVRSYKKGTKLNVKRIVKQGRMTRFELNNGRYITGNKQLLIMDQK</sequence>
<feature type="domain" description="DUF5776" evidence="2">
    <location>
        <begin position="425"/>
        <end position="491"/>
    </location>
</feature>
<dbReference type="InterPro" id="IPR032675">
    <property type="entry name" value="LRR_dom_sf"/>
</dbReference>
<accession>A0A1Z5IFB4</accession>
<dbReference type="Gene3D" id="3.80.10.10">
    <property type="entry name" value="Ribonuclease Inhibitor"/>
    <property type="match status" value="2"/>
</dbReference>
<comment type="caution">
    <text evidence="3">The sequence shown here is derived from an EMBL/GenBank/DDBJ whole genome shotgun (WGS) entry which is preliminary data.</text>
</comment>